<gene>
    <name evidence="2" type="ORF">GCM10007420_16920</name>
</gene>
<sequence length="95" mass="10884">MGYQQGHYGQQQYGYSQQGYSQQGYDPYYDNSGYGYQDNSQLAGGPGYDPYSYQPQGVQPQYPSQQVNQNCRQVQITGRYEWVCQGPDGVWRPSN</sequence>
<dbReference type="EMBL" id="BMFS01000007">
    <property type="protein sequence ID" value="GGH01482.1"/>
    <property type="molecule type" value="Genomic_DNA"/>
</dbReference>
<dbReference type="PROSITE" id="PS51470">
    <property type="entry name" value="FG_GAP"/>
    <property type="match status" value="1"/>
</dbReference>
<proteinExistence type="predicted"/>
<accession>A0ABQ1XS69</accession>
<evidence type="ECO:0000313" key="3">
    <source>
        <dbReference type="Proteomes" id="UP000648722"/>
    </source>
</evidence>
<feature type="compositionally biased region" description="Polar residues" evidence="1">
    <location>
        <begin position="53"/>
        <end position="67"/>
    </location>
</feature>
<keyword evidence="3" id="KW-1185">Reference proteome</keyword>
<comment type="caution">
    <text evidence="2">The sequence shown here is derived from an EMBL/GenBank/DDBJ whole genome shotgun (WGS) entry which is preliminary data.</text>
</comment>
<dbReference type="InterPro" id="IPR013519">
    <property type="entry name" value="Int_alpha_beta-p"/>
</dbReference>
<reference evidence="3" key="1">
    <citation type="journal article" date="2019" name="Int. J. Syst. Evol. Microbiol.">
        <title>The Global Catalogue of Microorganisms (GCM) 10K type strain sequencing project: providing services to taxonomists for standard genome sequencing and annotation.</title>
        <authorList>
            <consortium name="The Broad Institute Genomics Platform"/>
            <consortium name="The Broad Institute Genome Sequencing Center for Infectious Disease"/>
            <person name="Wu L."/>
            <person name="Ma J."/>
        </authorList>
    </citation>
    <scope>NUCLEOTIDE SEQUENCE [LARGE SCALE GENOMIC DNA]</scope>
    <source>
        <strain evidence="3">CGMCC 1.12766</strain>
    </source>
</reference>
<dbReference type="Proteomes" id="UP000648722">
    <property type="component" value="Unassembled WGS sequence"/>
</dbReference>
<evidence type="ECO:0000313" key="2">
    <source>
        <dbReference type="EMBL" id="GGH01482.1"/>
    </source>
</evidence>
<name>A0ABQ1XS69_9PROT</name>
<feature type="compositionally biased region" description="Low complexity" evidence="1">
    <location>
        <begin position="1"/>
        <end position="25"/>
    </location>
</feature>
<organism evidence="2 3">
    <name type="scientific">Glycocaulis albus</name>
    <dbReference type="NCBI Taxonomy" id="1382801"/>
    <lineage>
        <taxon>Bacteria</taxon>
        <taxon>Pseudomonadati</taxon>
        <taxon>Pseudomonadota</taxon>
        <taxon>Alphaproteobacteria</taxon>
        <taxon>Maricaulales</taxon>
        <taxon>Maricaulaceae</taxon>
        <taxon>Glycocaulis</taxon>
    </lineage>
</organism>
<evidence type="ECO:0000256" key="1">
    <source>
        <dbReference type="SAM" id="MobiDB-lite"/>
    </source>
</evidence>
<feature type="region of interest" description="Disordered" evidence="1">
    <location>
        <begin position="1"/>
        <end position="67"/>
    </location>
</feature>
<protein>
    <submittedName>
        <fullName evidence="2">Uncharacterized protein</fullName>
    </submittedName>
</protein>